<dbReference type="PANTHER" id="PTHR43265:SF1">
    <property type="entry name" value="ESTERASE ESTD"/>
    <property type="match status" value="1"/>
</dbReference>
<reference evidence="3 4" key="1">
    <citation type="submission" date="2019-02" db="EMBL/GenBank/DDBJ databases">
        <title>Deep-cultivation of Planctomycetes and their phenomic and genomic characterization uncovers novel biology.</title>
        <authorList>
            <person name="Wiegand S."/>
            <person name="Jogler M."/>
            <person name="Boedeker C."/>
            <person name="Pinto D."/>
            <person name="Vollmers J."/>
            <person name="Rivas-Marin E."/>
            <person name="Kohn T."/>
            <person name="Peeters S.H."/>
            <person name="Heuer A."/>
            <person name="Rast P."/>
            <person name="Oberbeckmann S."/>
            <person name="Bunk B."/>
            <person name="Jeske O."/>
            <person name="Meyerdierks A."/>
            <person name="Storesund J.E."/>
            <person name="Kallscheuer N."/>
            <person name="Luecker S."/>
            <person name="Lage O.M."/>
            <person name="Pohl T."/>
            <person name="Merkel B.J."/>
            <person name="Hornburger P."/>
            <person name="Mueller R.-W."/>
            <person name="Bruemmer F."/>
            <person name="Labrenz M."/>
            <person name="Spormann A.M."/>
            <person name="Op Den Camp H."/>
            <person name="Overmann J."/>
            <person name="Amann R."/>
            <person name="Jetten M.S.M."/>
            <person name="Mascher T."/>
            <person name="Medema M.H."/>
            <person name="Devos D.P."/>
            <person name="Kaster A.-K."/>
            <person name="Ovreas L."/>
            <person name="Rohde M."/>
            <person name="Galperin M.Y."/>
            <person name="Jogler C."/>
        </authorList>
    </citation>
    <scope>NUCLEOTIDE SEQUENCE [LARGE SCALE GENOMIC DNA]</scope>
    <source>
        <strain evidence="3 4">Pla123a</strain>
    </source>
</reference>
<dbReference type="OrthoDB" id="9809549at2"/>
<keyword evidence="1" id="KW-0732">Signal</keyword>
<name>A0A5C5YRK4_9BACT</name>
<evidence type="ECO:0000313" key="4">
    <source>
        <dbReference type="Proteomes" id="UP000318478"/>
    </source>
</evidence>
<evidence type="ECO:0000256" key="1">
    <source>
        <dbReference type="SAM" id="SignalP"/>
    </source>
</evidence>
<dbReference type="Proteomes" id="UP000318478">
    <property type="component" value="Unassembled WGS sequence"/>
</dbReference>
<dbReference type="GO" id="GO:0052689">
    <property type="term" value="F:carboxylic ester hydrolase activity"/>
    <property type="evidence" value="ECO:0007669"/>
    <property type="project" value="TreeGrafter"/>
</dbReference>
<gene>
    <name evidence="3" type="ORF">Pla123a_21800</name>
</gene>
<comment type="caution">
    <text evidence="3">The sequence shown here is derived from an EMBL/GenBank/DDBJ whole genome shotgun (WGS) entry which is preliminary data.</text>
</comment>
<feature type="signal peptide" evidence="1">
    <location>
        <begin position="1"/>
        <end position="27"/>
    </location>
</feature>
<accession>A0A5C5YRK4</accession>
<dbReference type="Pfam" id="PF12146">
    <property type="entry name" value="Hydrolase_4"/>
    <property type="match status" value="1"/>
</dbReference>
<keyword evidence="4" id="KW-1185">Reference proteome</keyword>
<dbReference type="SUPFAM" id="SSF53474">
    <property type="entry name" value="alpha/beta-Hydrolases"/>
    <property type="match status" value="1"/>
</dbReference>
<feature type="chain" id="PRO_5022736077" evidence="1">
    <location>
        <begin position="28"/>
        <end position="479"/>
    </location>
</feature>
<protein>
    <submittedName>
        <fullName evidence="3">Alpha/beta hydrolase family protein</fullName>
    </submittedName>
</protein>
<dbReference type="EMBL" id="SJPO01000004">
    <property type="protein sequence ID" value="TWT77519.1"/>
    <property type="molecule type" value="Genomic_DNA"/>
</dbReference>
<dbReference type="AlphaFoldDB" id="A0A5C5YRK4"/>
<dbReference type="InterPro" id="IPR029058">
    <property type="entry name" value="AB_hydrolase_fold"/>
</dbReference>
<feature type="domain" description="Serine aminopeptidase S33" evidence="2">
    <location>
        <begin position="202"/>
        <end position="442"/>
    </location>
</feature>
<dbReference type="InterPro" id="IPR022742">
    <property type="entry name" value="Hydrolase_4"/>
</dbReference>
<keyword evidence="3" id="KW-0378">Hydrolase</keyword>
<evidence type="ECO:0000313" key="3">
    <source>
        <dbReference type="EMBL" id="TWT77519.1"/>
    </source>
</evidence>
<dbReference type="Gene3D" id="3.40.50.1820">
    <property type="entry name" value="alpha/beta hydrolase"/>
    <property type="match status" value="1"/>
</dbReference>
<dbReference type="InterPro" id="IPR053145">
    <property type="entry name" value="AB_hydrolase_Est10"/>
</dbReference>
<dbReference type="RefSeq" id="WP_146586726.1">
    <property type="nucleotide sequence ID" value="NZ_SJPO01000004.1"/>
</dbReference>
<dbReference type="PANTHER" id="PTHR43265">
    <property type="entry name" value="ESTERASE ESTD"/>
    <property type="match status" value="1"/>
</dbReference>
<proteinExistence type="predicted"/>
<organism evidence="3 4">
    <name type="scientific">Posidoniimonas polymericola</name>
    <dbReference type="NCBI Taxonomy" id="2528002"/>
    <lineage>
        <taxon>Bacteria</taxon>
        <taxon>Pseudomonadati</taxon>
        <taxon>Planctomycetota</taxon>
        <taxon>Planctomycetia</taxon>
        <taxon>Pirellulales</taxon>
        <taxon>Lacipirellulaceae</taxon>
        <taxon>Posidoniimonas</taxon>
    </lineage>
</organism>
<evidence type="ECO:0000259" key="2">
    <source>
        <dbReference type="Pfam" id="PF12146"/>
    </source>
</evidence>
<sequence length="479" mass="50563" precursor="true">MTTSTASIARCAALVVTVLILSASVHAADDVGVAGTWLGTLKMPVAELRIGLEIETPADGEPTVTLVSLDQGSVRVAADGAVVEGGTLTAPFPAIRGKFVGELSDDAQQLDGTWTQMFVSSPLELRRVDALPAQARPQEPKPPYPYTEEAVEFTNPDGGHTLAGTLTLPPGAGPHPAVVMITGSGPQDRDESLMGHKPFLVIADALTRRGMAVLRCDDRGFGESKGDFAAATSADLATDTLAAVRFLADHADIDSQRIALCGHSEGAMLAPLIAADHPAEIAAVVLIAPPAVTGEEIIISQASLMEKKLGESAESIASLATLRRRAIRGAVDADTEEDFQTELADAIDAHLQETTTAGKQRDDARQAMQALGAYRTPWFKHFLGYDPAPALRRVRCPVLAIIGGRDVQVVPEVNLPPLREALAAAPTTDVTIESPPKLNHLLQTSKSGLPTEYGMIEETIAPSALEMIVDWTASRLQPK</sequence>